<sequence length="687" mass="78012">MASQRSVSGAFPSDNSTAGNGAGDDLNLIEEERDDEEDEENADDDYADEQDEDDEIDDDDEDDEDDDDEVGFDVQVEIEDDEDEGATAIDHSETYTSFTLLHTIWLILRFHLATRTRYLLRVLAAHPDVRNIIRFTTDLDEDELALWPRRRRRSTPDPNRFPKVPSIVGEELMASGDFGSNDAQTPGRDDHIRGRKRLARRILDREIASGNFAAQVINRRTMAQEMLPSSNADTIINYEDPVYSGQFSDDGNFFFAVTKDFKVRMYDTSNPYKWRYYKTVSYPYGQWTLTDASLSPDNKYLAYTSIRSTVCLAPTDPNDMGDPYNLELGDPGTSFRNPRLDRRGSFGIWSIRFSGDGRELVAGTTGGSIVVYDIESRRPLHRIFGHDEDVNAVCFADKSSPHILYSGSDDTTIKVWDTRSMGDSREAGAFIGHIEGLTYLDSKGDGRYILSNGKDQSMKLWDLRMVMSSAQFSNIRANERRPGTNFDYRWGHYDEDDWYHDKNDNSLVTFRGHRVMRTLIRCHFSPPGSTNSRYVYSGSEDGKVYIWNMDATLAGKVDVFQATKNTRPPPPGQWHGGWHGGWRDDIDEANSPRWKTVVRDASWHPTAPMIAASAWNGYGTEQGTVTTHSWNEGAEDDEAEPKMGLRVNAKLEHDSHLYPAHLSRNERIRHLNSLLPNADDDENDDDD</sequence>
<feature type="repeat" description="WD" evidence="3">
    <location>
        <begin position="529"/>
        <end position="550"/>
    </location>
</feature>
<feature type="compositionally biased region" description="Acidic residues" evidence="4">
    <location>
        <begin position="27"/>
        <end position="68"/>
    </location>
</feature>
<evidence type="ECO:0000256" key="3">
    <source>
        <dbReference type="PROSITE-ProRule" id="PRU00221"/>
    </source>
</evidence>
<dbReference type="PROSITE" id="PS50082">
    <property type="entry name" value="WD_REPEATS_2"/>
    <property type="match status" value="3"/>
</dbReference>
<dbReference type="PANTHER" id="PTHR19847">
    <property type="entry name" value="DDB1- AND CUL4-ASSOCIATED FACTOR 11"/>
    <property type="match status" value="1"/>
</dbReference>
<feature type="region of interest" description="Disordered" evidence="4">
    <location>
        <begin position="1"/>
        <end position="68"/>
    </location>
</feature>
<evidence type="ECO:0000256" key="2">
    <source>
        <dbReference type="ARBA" id="ARBA00022737"/>
    </source>
</evidence>
<dbReference type="InterPro" id="IPR015943">
    <property type="entry name" value="WD40/YVTN_repeat-like_dom_sf"/>
</dbReference>
<dbReference type="FunFam" id="2.130.10.10:FF:000557">
    <property type="entry name" value="WD repeat protein"/>
    <property type="match status" value="1"/>
</dbReference>
<organism evidence="5 6">
    <name type="scientific">Botrytis paeoniae</name>
    <dbReference type="NCBI Taxonomy" id="278948"/>
    <lineage>
        <taxon>Eukaryota</taxon>
        <taxon>Fungi</taxon>
        <taxon>Dikarya</taxon>
        <taxon>Ascomycota</taxon>
        <taxon>Pezizomycotina</taxon>
        <taxon>Leotiomycetes</taxon>
        <taxon>Helotiales</taxon>
        <taxon>Sclerotiniaceae</taxon>
        <taxon>Botrytis</taxon>
    </lineage>
</organism>
<dbReference type="InterPro" id="IPR020472">
    <property type="entry name" value="WD40_PAC1"/>
</dbReference>
<dbReference type="GO" id="GO:0043161">
    <property type="term" value="P:proteasome-mediated ubiquitin-dependent protein catabolic process"/>
    <property type="evidence" value="ECO:0007669"/>
    <property type="project" value="TreeGrafter"/>
</dbReference>
<proteinExistence type="predicted"/>
<evidence type="ECO:0000313" key="5">
    <source>
        <dbReference type="EMBL" id="TGO24289.1"/>
    </source>
</evidence>
<evidence type="ECO:0000256" key="1">
    <source>
        <dbReference type="ARBA" id="ARBA00022574"/>
    </source>
</evidence>
<dbReference type="Proteomes" id="UP000297910">
    <property type="component" value="Unassembled WGS sequence"/>
</dbReference>
<accession>A0A4Z1FMQ0</accession>
<feature type="repeat" description="WD" evidence="3">
    <location>
        <begin position="430"/>
        <end position="464"/>
    </location>
</feature>
<dbReference type="PANTHER" id="PTHR19847:SF7">
    <property type="entry name" value="DDB1- AND CUL4-ASSOCIATED FACTOR 11"/>
    <property type="match status" value="1"/>
</dbReference>
<dbReference type="InterPro" id="IPR001680">
    <property type="entry name" value="WD40_rpt"/>
</dbReference>
<dbReference type="Gene3D" id="2.130.10.10">
    <property type="entry name" value="YVTN repeat-like/Quinoprotein amine dehydrogenase"/>
    <property type="match status" value="2"/>
</dbReference>
<dbReference type="InterPro" id="IPR051859">
    <property type="entry name" value="DCAF"/>
</dbReference>
<dbReference type="Pfam" id="PF00400">
    <property type="entry name" value="WD40"/>
    <property type="match status" value="4"/>
</dbReference>
<dbReference type="PROSITE" id="PS00678">
    <property type="entry name" value="WD_REPEATS_1"/>
    <property type="match status" value="1"/>
</dbReference>
<dbReference type="GO" id="GO:0080008">
    <property type="term" value="C:Cul4-RING E3 ubiquitin ligase complex"/>
    <property type="evidence" value="ECO:0007669"/>
    <property type="project" value="TreeGrafter"/>
</dbReference>
<dbReference type="EMBL" id="PQXI01000107">
    <property type="protein sequence ID" value="TGO24289.1"/>
    <property type="molecule type" value="Genomic_DNA"/>
</dbReference>
<protein>
    <submittedName>
        <fullName evidence="5">Uncharacterized protein</fullName>
    </submittedName>
</protein>
<feature type="repeat" description="WD" evidence="3">
    <location>
        <begin position="383"/>
        <end position="426"/>
    </location>
</feature>
<dbReference type="AlphaFoldDB" id="A0A4Z1FMQ0"/>
<dbReference type="InterPro" id="IPR019775">
    <property type="entry name" value="WD40_repeat_CS"/>
</dbReference>
<dbReference type="PRINTS" id="PR00320">
    <property type="entry name" value="GPROTEINBRPT"/>
</dbReference>
<comment type="caution">
    <text evidence="5">The sequence shown here is derived from an EMBL/GenBank/DDBJ whole genome shotgun (WGS) entry which is preliminary data.</text>
</comment>
<dbReference type="InterPro" id="IPR036322">
    <property type="entry name" value="WD40_repeat_dom_sf"/>
</dbReference>
<evidence type="ECO:0000256" key="4">
    <source>
        <dbReference type="SAM" id="MobiDB-lite"/>
    </source>
</evidence>
<keyword evidence="6" id="KW-1185">Reference proteome</keyword>
<keyword evidence="1 3" id="KW-0853">WD repeat</keyword>
<dbReference type="PROSITE" id="PS50294">
    <property type="entry name" value="WD_REPEATS_REGION"/>
    <property type="match status" value="2"/>
</dbReference>
<feature type="compositionally biased region" description="Polar residues" evidence="4">
    <location>
        <begin position="1"/>
        <end position="19"/>
    </location>
</feature>
<name>A0A4Z1FMQ0_9HELO</name>
<evidence type="ECO:0000313" key="6">
    <source>
        <dbReference type="Proteomes" id="UP000297910"/>
    </source>
</evidence>
<gene>
    <name evidence="5" type="ORF">BPAE_0107g00360</name>
</gene>
<dbReference type="SMART" id="SM00320">
    <property type="entry name" value="WD40"/>
    <property type="match status" value="5"/>
</dbReference>
<dbReference type="SUPFAM" id="SSF50978">
    <property type="entry name" value="WD40 repeat-like"/>
    <property type="match status" value="1"/>
</dbReference>
<keyword evidence="2" id="KW-0677">Repeat</keyword>
<reference evidence="5 6" key="1">
    <citation type="submission" date="2017-12" db="EMBL/GenBank/DDBJ databases">
        <title>Comparative genomics of Botrytis spp.</title>
        <authorList>
            <person name="Valero-Jimenez C.A."/>
            <person name="Tapia P."/>
            <person name="Veloso J."/>
            <person name="Silva-Moreno E."/>
            <person name="Staats M."/>
            <person name="Valdes J.H."/>
            <person name="Van Kan J.A.L."/>
        </authorList>
    </citation>
    <scope>NUCLEOTIDE SEQUENCE [LARGE SCALE GENOMIC DNA]</scope>
    <source>
        <strain evidence="5 6">Bp0003</strain>
    </source>
</reference>